<dbReference type="EMBL" id="BMAT01009984">
    <property type="protein sequence ID" value="GFS17875.1"/>
    <property type="molecule type" value="Genomic_DNA"/>
</dbReference>
<keyword evidence="2" id="KW-1185">Reference proteome</keyword>
<proteinExistence type="predicted"/>
<protein>
    <submittedName>
        <fullName evidence="1">Uncharacterized protein</fullName>
    </submittedName>
</protein>
<dbReference type="AlphaFoldDB" id="A0AAV4J6H5"/>
<evidence type="ECO:0000313" key="1">
    <source>
        <dbReference type="EMBL" id="GFS17875.1"/>
    </source>
</evidence>
<organism evidence="1 2">
    <name type="scientific">Elysia marginata</name>
    <dbReference type="NCBI Taxonomy" id="1093978"/>
    <lineage>
        <taxon>Eukaryota</taxon>
        <taxon>Metazoa</taxon>
        <taxon>Spiralia</taxon>
        <taxon>Lophotrochozoa</taxon>
        <taxon>Mollusca</taxon>
        <taxon>Gastropoda</taxon>
        <taxon>Heterobranchia</taxon>
        <taxon>Euthyneura</taxon>
        <taxon>Panpulmonata</taxon>
        <taxon>Sacoglossa</taxon>
        <taxon>Placobranchoidea</taxon>
        <taxon>Plakobranchidae</taxon>
        <taxon>Elysia</taxon>
    </lineage>
</organism>
<evidence type="ECO:0000313" key="2">
    <source>
        <dbReference type="Proteomes" id="UP000762676"/>
    </source>
</evidence>
<comment type="caution">
    <text evidence="1">The sequence shown here is derived from an EMBL/GenBank/DDBJ whole genome shotgun (WGS) entry which is preliminary data.</text>
</comment>
<sequence>MDAKNKTELFTFLTLKIENFAWSTSKCALATHGEAVVSIGGTSTMGHCNHEKANTRIVVHVVHALQHGAKTVQVRTVDTDVVVILVGVFHDLLTAYPFADIWIAFGMGKHFQFFFTLMVYVPLWE</sequence>
<name>A0AAV4J6H5_9GAST</name>
<gene>
    <name evidence="1" type="ORF">ElyMa_004993600</name>
</gene>
<accession>A0AAV4J6H5</accession>
<dbReference type="Proteomes" id="UP000762676">
    <property type="component" value="Unassembled WGS sequence"/>
</dbReference>
<reference evidence="1 2" key="1">
    <citation type="journal article" date="2021" name="Elife">
        <title>Chloroplast acquisition without the gene transfer in kleptoplastic sea slugs, Plakobranchus ocellatus.</title>
        <authorList>
            <person name="Maeda T."/>
            <person name="Takahashi S."/>
            <person name="Yoshida T."/>
            <person name="Shimamura S."/>
            <person name="Takaki Y."/>
            <person name="Nagai Y."/>
            <person name="Toyoda A."/>
            <person name="Suzuki Y."/>
            <person name="Arimoto A."/>
            <person name="Ishii H."/>
            <person name="Satoh N."/>
            <person name="Nishiyama T."/>
            <person name="Hasebe M."/>
            <person name="Maruyama T."/>
            <person name="Minagawa J."/>
            <person name="Obokata J."/>
            <person name="Shigenobu S."/>
        </authorList>
    </citation>
    <scope>NUCLEOTIDE SEQUENCE [LARGE SCALE GENOMIC DNA]</scope>
</reference>